<name>A0A6P1P018_9BACT</name>
<accession>A0A6P1P018</accession>
<dbReference type="AlphaFoldDB" id="A0A6P1P018"/>
<dbReference type="RefSeq" id="WP_160691823.1">
    <property type="nucleotide sequence ID" value="NZ_CP047897.1"/>
</dbReference>
<reference evidence="1 2" key="1">
    <citation type="submission" date="2020-01" db="EMBL/GenBank/DDBJ databases">
        <authorList>
            <person name="Kim M."/>
        </authorList>
    </citation>
    <scope>NUCLEOTIDE SEQUENCE [LARGE SCALE GENOMIC DNA]</scope>
    <source>
        <strain evidence="1 2">BT10</strain>
    </source>
</reference>
<protein>
    <submittedName>
        <fullName evidence="1">Uncharacterized protein</fullName>
    </submittedName>
</protein>
<dbReference type="Proteomes" id="UP000464214">
    <property type="component" value="Chromosome"/>
</dbReference>
<gene>
    <name evidence="1" type="ORF">GU926_11050</name>
</gene>
<dbReference type="EMBL" id="CP047897">
    <property type="protein sequence ID" value="QHL87939.1"/>
    <property type="molecule type" value="Genomic_DNA"/>
</dbReference>
<sequence length="103" mass="11753">MKFANERVGIQDLEKVLLNLKYTTATSSLGEDNKTGIELSMKKTAQGWETFNRHYFIHPHALKELNLATRSLPVNTGFEKVEIQEGLLEKLEIFFNDPTTPLC</sequence>
<proteinExistence type="predicted"/>
<evidence type="ECO:0000313" key="1">
    <source>
        <dbReference type="EMBL" id="QHL87939.1"/>
    </source>
</evidence>
<evidence type="ECO:0000313" key="2">
    <source>
        <dbReference type="Proteomes" id="UP000464214"/>
    </source>
</evidence>
<keyword evidence="2" id="KW-1185">Reference proteome</keyword>
<organism evidence="1 2">
    <name type="scientific">Nibribacter ruber</name>
    <dbReference type="NCBI Taxonomy" id="2698458"/>
    <lineage>
        <taxon>Bacteria</taxon>
        <taxon>Pseudomonadati</taxon>
        <taxon>Bacteroidota</taxon>
        <taxon>Cytophagia</taxon>
        <taxon>Cytophagales</taxon>
        <taxon>Hymenobacteraceae</taxon>
        <taxon>Nibribacter</taxon>
    </lineage>
</organism>
<dbReference type="KEGG" id="nib:GU926_11050"/>